<evidence type="ECO:0000313" key="5">
    <source>
        <dbReference type="Proteomes" id="UP000294599"/>
    </source>
</evidence>
<keyword evidence="4" id="KW-0645">Protease</keyword>
<gene>
    <name evidence="4" type="ORF">EDC25_104140</name>
</gene>
<dbReference type="InterPro" id="IPR029058">
    <property type="entry name" value="AB_hydrolase_fold"/>
</dbReference>
<reference evidence="4 5" key="1">
    <citation type="submission" date="2019-03" db="EMBL/GenBank/DDBJ databases">
        <title>Genomic Encyclopedia of Type Strains, Phase IV (KMG-IV): sequencing the most valuable type-strain genomes for metagenomic binning, comparative biology and taxonomic classification.</title>
        <authorList>
            <person name="Goeker M."/>
        </authorList>
    </citation>
    <scope>NUCLEOTIDE SEQUENCE [LARGE SCALE GENOMIC DNA]</scope>
    <source>
        <strain evidence="4 5">DSM 21944</strain>
    </source>
</reference>
<keyword evidence="1" id="KW-0378">Hydrolase</keyword>
<dbReference type="Gene3D" id="3.40.50.1820">
    <property type="entry name" value="alpha/beta hydrolase"/>
    <property type="match status" value="1"/>
</dbReference>
<keyword evidence="4" id="KW-0031">Aminopeptidase</keyword>
<comment type="caution">
    <text evidence="4">The sequence shown here is derived from an EMBL/GenBank/DDBJ whole genome shotgun (WGS) entry which is preliminary data.</text>
</comment>
<dbReference type="GO" id="GO:0006508">
    <property type="term" value="P:proteolysis"/>
    <property type="evidence" value="ECO:0007669"/>
    <property type="project" value="InterPro"/>
</dbReference>
<dbReference type="SUPFAM" id="SSF53474">
    <property type="entry name" value="alpha/beta-Hydrolases"/>
    <property type="match status" value="1"/>
</dbReference>
<dbReference type="GO" id="GO:0004252">
    <property type="term" value="F:serine-type endopeptidase activity"/>
    <property type="evidence" value="ECO:0007669"/>
    <property type="project" value="TreeGrafter"/>
</dbReference>
<organism evidence="4 5">
    <name type="scientific">Pseudofulvimonas gallinarii</name>
    <dbReference type="NCBI Taxonomy" id="634155"/>
    <lineage>
        <taxon>Bacteria</taxon>
        <taxon>Pseudomonadati</taxon>
        <taxon>Pseudomonadota</taxon>
        <taxon>Gammaproteobacteria</taxon>
        <taxon>Lysobacterales</taxon>
        <taxon>Rhodanobacteraceae</taxon>
        <taxon>Pseudofulvimonas</taxon>
    </lineage>
</organism>
<dbReference type="Pfam" id="PF00326">
    <property type="entry name" value="Peptidase_S9"/>
    <property type="match status" value="1"/>
</dbReference>
<dbReference type="EMBL" id="SMAF01000004">
    <property type="protein sequence ID" value="TCT00149.1"/>
    <property type="molecule type" value="Genomic_DNA"/>
</dbReference>
<dbReference type="Proteomes" id="UP000294599">
    <property type="component" value="Unassembled WGS sequence"/>
</dbReference>
<accession>A0A4R3LKW4</accession>
<sequence>MMGKGLFIAAGLAVSAGVVIAAEPPPIEQFIKRDTFTNIKISPDGRHYAATVPQGDDKTVLAVLDRQTLKITGLMQMRGKEHIAGFEWVSDERLVVTPMIRDGALAKPVPTGELYAVNADGSETRTLFSFRKGGGGLGSNIRSSGSEAASAHVLHYMPDRNNQILIQVVPWGSEAPINEVRRLNVRTGASTRVVRAPGPFADFVVDRQGNVRLSVGSTSAHVQKIHRRPVSGGDWVLIHDEAAAGFRLNVLGFEDDSRHVLVGRGQAQGADALYRWDIEDNTFSRISEPGVADPSGLLYGIEFGSPYAVISHPDRPVLHYLDPERRESRLTRSLAEAFPGQFAYPTSFTRDGSLALVHVISDRNPGEFYLFDLATMRATYIAGTREWIDPEKMATSRPISLKARDGTDLHGYLVIPAGVEARNLPLVVLPHGGPHGIRDYWMFDPESQLIASRGYAVLRLNFRGSGGYGRQFEVAGYRQWGGAMQDDVADAVRWAVAEGLADRGRVCIYGGSYGGYTALMNPARNPDMYKCAVGYVGVYDLPLMFQDGNVRRTQFGREYLGMVLSGSDLQDFSPVNHASRISIPVFLIHGAQDSQVPITHSERMRAALRKAGNDPQWLVERAEGHGFYTERARLGLYTQLLDFLDRHIGTRATASSP</sequence>
<dbReference type="GO" id="GO:0004177">
    <property type="term" value="F:aminopeptidase activity"/>
    <property type="evidence" value="ECO:0007669"/>
    <property type="project" value="UniProtKB-KW"/>
</dbReference>
<keyword evidence="5" id="KW-1185">Reference proteome</keyword>
<feature type="signal peptide" evidence="2">
    <location>
        <begin position="1"/>
        <end position="21"/>
    </location>
</feature>
<protein>
    <submittedName>
        <fullName evidence="4">Dipeptidyl aminopeptidase/acylaminoacyl peptidase</fullName>
    </submittedName>
</protein>
<feature type="chain" id="PRO_5020536623" evidence="2">
    <location>
        <begin position="22"/>
        <end position="657"/>
    </location>
</feature>
<evidence type="ECO:0000259" key="3">
    <source>
        <dbReference type="Pfam" id="PF00326"/>
    </source>
</evidence>
<dbReference type="PANTHER" id="PTHR42776:SF27">
    <property type="entry name" value="DIPEPTIDYL PEPTIDASE FAMILY MEMBER 6"/>
    <property type="match status" value="1"/>
</dbReference>
<dbReference type="SUPFAM" id="SSF82171">
    <property type="entry name" value="DPP6 N-terminal domain-like"/>
    <property type="match status" value="1"/>
</dbReference>
<dbReference type="AlphaFoldDB" id="A0A4R3LKW4"/>
<dbReference type="PANTHER" id="PTHR42776">
    <property type="entry name" value="SERINE PEPTIDASE S9 FAMILY MEMBER"/>
    <property type="match status" value="1"/>
</dbReference>
<keyword evidence="2" id="KW-0732">Signal</keyword>
<evidence type="ECO:0000313" key="4">
    <source>
        <dbReference type="EMBL" id="TCT00149.1"/>
    </source>
</evidence>
<evidence type="ECO:0000256" key="1">
    <source>
        <dbReference type="ARBA" id="ARBA00022801"/>
    </source>
</evidence>
<evidence type="ECO:0000256" key="2">
    <source>
        <dbReference type="SAM" id="SignalP"/>
    </source>
</evidence>
<feature type="domain" description="Peptidase S9 prolyl oligopeptidase catalytic" evidence="3">
    <location>
        <begin position="441"/>
        <end position="649"/>
    </location>
</feature>
<dbReference type="InterPro" id="IPR001375">
    <property type="entry name" value="Peptidase_S9_cat"/>
</dbReference>
<name>A0A4R3LKW4_9GAMM</name>
<proteinExistence type="predicted"/>